<feature type="region of interest" description="Disordered" evidence="2">
    <location>
        <begin position="722"/>
        <end position="767"/>
    </location>
</feature>
<feature type="domain" description="CxC3 like cysteine cluster" evidence="3">
    <location>
        <begin position="160"/>
        <end position="271"/>
    </location>
</feature>
<evidence type="ECO:0000259" key="3">
    <source>
        <dbReference type="Pfam" id="PF18804"/>
    </source>
</evidence>
<sequence length="767" mass="89849">MDQARMDHSYANENTVNSSVFDQGSKENAIQQLREKLKELMIASELEANQAIADSVSPEIKEKKKRKSEEKDLDCLWTDVESLAFKAFEHHHGIRGFSCKNCGDQSNQIINCLDCSEKLCGKCDEKIHLRIPFHQRSFYSNTRPGKQLLPTEFVDHQGQIVVKSVFIPLCSPKCDKRDTHMSQIARYPFHAVVTPKGRFDLNRTIFHCDNCSTNREADFTDFITSGYFTGSPVSTKYLFSFDLLRLWRHLKYLTPGTSEYKFLETVMAISADLGRRGTINKKLFNKASKLYEYFNSLLDEKKGKAWFGDKLIVSSENAKKVKDEINLVRPPGKNTISSKCGNSQFLAAREVSTKYKKLEATGIVMASCGHDVVHTAVEMREGETFRDTFAAHIKCRDFNAKFLINDVICQYWDFARNIEFLLPKYKYLTENMSSFLSYVHGQAHGWFYILALEGRRMYVVRGRNRTRFFDLWTIPKFNQMHERRKLYWIDFFTCAGFYINERKEWNIPRIITIRMFKAVAGLKFYTARFQMLLDANQLTEEDLPSIQEELIKEAFEYKSRSKRKTTTDISTLQDELEWLHYEWINVKNRVSAVAEGCKWRTKLRRKQGTLYASAEKKILEINKLITKTRPKTAEFVNQDLEETPLELITIEHFEEGQDLEETPLELITIEHFEEGIFPWEPASLRPYKEKFKLVDFWHKRNRNKEQIELSFLEMKDVVAEEVPQFLDDEEDDDEIQEDDDEMEEEEDEMQEEEDEMQEDEAEGLIAQ</sequence>
<organism evidence="4 5">
    <name type="scientific">Daphnia magna</name>
    <dbReference type="NCBI Taxonomy" id="35525"/>
    <lineage>
        <taxon>Eukaryota</taxon>
        <taxon>Metazoa</taxon>
        <taxon>Ecdysozoa</taxon>
        <taxon>Arthropoda</taxon>
        <taxon>Crustacea</taxon>
        <taxon>Branchiopoda</taxon>
        <taxon>Diplostraca</taxon>
        <taxon>Cladocera</taxon>
        <taxon>Anomopoda</taxon>
        <taxon>Daphniidae</taxon>
        <taxon>Daphnia</taxon>
    </lineage>
</organism>
<dbReference type="OrthoDB" id="5985655at2759"/>
<feature type="region of interest" description="Disordered" evidence="2">
    <location>
        <begin position="1"/>
        <end position="22"/>
    </location>
</feature>
<reference evidence="4 5" key="1">
    <citation type="submission" date="2016-03" db="EMBL/GenBank/DDBJ databases">
        <title>EvidentialGene: Evidence-directed Construction of Genes on Genomes.</title>
        <authorList>
            <person name="Gilbert D.G."/>
            <person name="Choi J.-H."/>
            <person name="Mockaitis K."/>
            <person name="Colbourne J."/>
            <person name="Pfrender M."/>
        </authorList>
    </citation>
    <scope>NUCLEOTIDE SEQUENCE [LARGE SCALE GENOMIC DNA]</scope>
    <source>
        <strain evidence="4 5">Xinb3</strain>
        <tissue evidence="4">Complete organism</tissue>
    </source>
</reference>
<dbReference type="Pfam" id="PF18804">
    <property type="entry name" value="CxC3"/>
    <property type="match status" value="1"/>
</dbReference>
<feature type="compositionally biased region" description="Basic and acidic residues" evidence="2">
    <location>
        <begin position="1"/>
        <end position="10"/>
    </location>
</feature>
<comment type="caution">
    <text evidence="4">The sequence shown here is derived from an EMBL/GenBank/DDBJ whole genome shotgun (WGS) entry which is preliminary data.</text>
</comment>
<dbReference type="PANTHER" id="PTHR33104:SF2">
    <property type="entry name" value="CXC3 LIKE CYSTEINE CLUSTER DOMAIN-CONTAINING PROTEIN"/>
    <property type="match status" value="1"/>
</dbReference>
<dbReference type="Proteomes" id="UP000076858">
    <property type="component" value="Unassembled WGS sequence"/>
</dbReference>
<dbReference type="EMBL" id="LRGB01000903">
    <property type="protein sequence ID" value="KZS15312.1"/>
    <property type="molecule type" value="Genomic_DNA"/>
</dbReference>
<feature type="compositionally biased region" description="Acidic residues" evidence="2">
    <location>
        <begin position="726"/>
        <end position="767"/>
    </location>
</feature>
<feature type="coiled-coil region" evidence="1">
    <location>
        <begin position="23"/>
        <end position="50"/>
    </location>
</feature>
<dbReference type="InterPro" id="IPR040521">
    <property type="entry name" value="KDZ"/>
</dbReference>
<evidence type="ECO:0000313" key="4">
    <source>
        <dbReference type="EMBL" id="KZS15312.1"/>
    </source>
</evidence>
<keyword evidence="5" id="KW-1185">Reference proteome</keyword>
<evidence type="ECO:0000256" key="2">
    <source>
        <dbReference type="SAM" id="MobiDB-lite"/>
    </source>
</evidence>
<dbReference type="InterPro" id="IPR040564">
    <property type="entry name" value="CxC3-like"/>
</dbReference>
<feature type="compositionally biased region" description="Polar residues" evidence="2">
    <location>
        <begin position="11"/>
        <end position="22"/>
    </location>
</feature>
<proteinExistence type="predicted"/>
<dbReference type="Pfam" id="PF18758">
    <property type="entry name" value="KDZ"/>
    <property type="match status" value="1"/>
</dbReference>
<dbReference type="PANTHER" id="PTHR33104">
    <property type="entry name" value="SI:DKEY-29D5.2"/>
    <property type="match status" value="1"/>
</dbReference>
<accession>A0A162CFR2</accession>
<name>A0A162CFR2_9CRUS</name>
<evidence type="ECO:0000256" key="1">
    <source>
        <dbReference type="SAM" id="Coils"/>
    </source>
</evidence>
<evidence type="ECO:0000313" key="5">
    <source>
        <dbReference type="Proteomes" id="UP000076858"/>
    </source>
</evidence>
<keyword evidence="1" id="KW-0175">Coiled coil</keyword>
<protein>
    <recommendedName>
        <fullName evidence="3">CxC3 like cysteine cluster domain-containing protein</fullName>
    </recommendedName>
</protein>
<gene>
    <name evidence="4" type="ORF">APZ42_019151</name>
</gene>
<dbReference type="AlphaFoldDB" id="A0A162CFR2"/>